<dbReference type="AlphaFoldDB" id="A0A8J2KHG4"/>
<reference evidence="1" key="1">
    <citation type="submission" date="2021-06" db="EMBL/GenBank/DDBJ databases">
        <authorList>
            <person name="Hodson N. C."/>
            <person name="Mongue J. A."/>
            <person name="Jaron S. K."/>
        </authorList>
    </citation>
    <scope>NUCLEOTIDE SEQUENCE</scope>
</reference>
<comment type="caution">
    <text evidence="1">The sequence shown here is derived from an EMBL/GenBank/DDBJ whole genome shotgun (WGS) entry which is preliminary data.</text>
</comment>
<feature type="non-terminal residue" evidence="1">
    <location>
        <position position="1"/>
    </location>
</feature>
<keyword evidence="2" id="KW-1185">Reference proteome</keyword>
<name>A0A8J2KHG4_9HEXA</name>
<dbReference type="OrthoDB" id="7403924at2759"/>
<gene>
    <name evidence="1" type="ORF">AFUS01_LOCUS23566</name>
</gene>
<sequence length="168" mass="19333">KAEIRGSYLNGFTQHISVIPFVVVLFCQKQLDYLWHISKDNDVVLFFDGTGTLCQKLPKPFEQKAIQYYAMVAKPRIGVEAVPVLEFYTGRQDVETIEMCLRAFFYSYKKYFEIRGRAYRVARVEIDFSKALLAAVISVYQGLDTEGYIRTLWNSMNAEGQIGRPFSA</sequence>
<evidence type="ECO:0000313" key="1">
    <source>
        <dbReference type="EMBL" id="CAG7784907.1"/>
    </source>
</evidence>
<organism evidence="1 2">
    <name type="scientific">Allacma fusca</name>
    <dbReference type="NCBI Taxonomy" id="39272"/>
    <lineage>
        <taxon>Eukaryota</taxon>
        <taxon>Metazoa</taxon>
        <taxon>Ecdysozoa</taxon>
        <taxon>Arthropoda</taxon>
        <taxon>Hexapoda</taxon>
        <taxon>Collembola</taxon>
        <taxon>Symphypleona</taxon>
        <taxon>Sminthuridae</taxon>
        <taxon>Allacma</taxon>
    </lineage>
</organism>
<evidence type="ECO:0000313" key="2">
    <source>
        <dbReference type="Proteomes" id="UP000708208"/>
    </source>
</evidence>
<feature type="non-terminal residue" evidence="1">
    <location>
        <position position="168"/>
    </location>
</feature>
<dbReference type="Proteomes" id="UP000708208">
    <property type="component" value="Unassembled WGS sequence"/>
</dbReference>
<dbReference type="EMBL" id="CAJVCH010285578">
    <property type="protein sequence ID" value="CAG7784907.1"/>
    <property type="molecule type" value="Genomic_DNA"/>
</dbReference>
<accession>A0A8J2KHG4</accession>
<protein>
    <submittedName>
        <fullName evidence="1">Uncharacterized protein</fullName>
    </submittedName>
</protein>
<proteinExistence type="predicted"/>